<evidence type="ECO:0000313" key="6">
    <source>
        <dbReference type="Proteomes" id="UP000244016"/>
    </source>
</evidence>
<dbReference type="SUPFAM" id="SSF56300">
    <property type="entry name" value="Metallo-dependent phosphatases"/>
    <property type="match status" value="1"/>
</dbReference>
<dbReference type="Pfam" id="PF00149">
    <property type="entry name" value="Metallophos"/>
    <property type="match status" value="1"/>
</dbReference>
<dbReference type="InterPro" id="IPR004843">
    <property type="entry name" value="Calcineurin-like_PHP"/>
</dbReference>
<feature type="domain" description="Calcineurin-like phosphoesterase" evidence="2">
    <location>
        <begin position="992"/>
        <end position="1169"/>
    </location>
</feature>
<proteinExistence type="predicted"/>
<evidence type="ECO:0000259" key="3">
    <source>
        <dbReference type="Pfam" id="PF02368"/>
    </source>
</evidence>
<dbReference type="EMBL" id="PEBW01000003">
    <property type="protein sequence ID" value="PTQ51962.1"/>
    <property type="molecule type" value="Genomic_DNA"/>
</dbReference>
<accession>A0A2T5G725</accession>
<dbReference type="InterPro" id="IPR003343">
    <property type="entry name" value="Big_2"/>
</dbReference>
<evidence type="ECO:0000256" key="1">
    <source>
        <dbReference type="SAM" id="MobiDB-lite"/>
    </source>
</evidence>
<organism evidence="5 6">
    <name type="scientific">Brockia lithotrophica</name>
    <dbReference type="NCBI Taxonomy" id="933949"/>
    <lineage>
        <taxon>Bacteria</taxon>
        <taxon>Bacillati</taxon>
        <taxon>Bacillota</taxon>
        <taxon>Bacilli</taxon>
        <taxon>Bacillales</taxon>
        <taxon>Bacillales Family X. Incertae Sedis</taxon>
        <taxon>Brockia</taxon>
    </lineage>
</organism>
<evidence type="ECO:0000259" key="4">
    <source>
        <dbReference type="Pfam" id="PF09992"/>
    </source>
</evidence>
<dbReference type="PANTHER" id="PTHR40446">
    <property type="entry name" value="N-ACETYLGLUCOSAMINE-1-PHOSPHODIESTER ALPHA-N-ACETYLGLUCOSAMINIDASE"/>
    <property type="match status" value="1"/>
</dbReference>
<gene>
    <name evidence="5" type="ORF">BLITH_0929</name>
</gene>
<feature type="compositionally biased region" description="Low complexity" evidence="1">
    <location>
        <begin position="1546"/>
        <end position="1576"/>
    </location>
</feature>
<evidence type="ECO:0000259" key="2">
    <source>
        <dbReference type="Pfam" id="PF00149"/>
    </source>
</evidence>
<dbReference type="InterPro" id="IPR008964">
    <property type="entry name" value="Invasin/intimin_cell_adhesion"/>
</dbReference>
<sequence length="1619" mass="176633">MRKRLGIVLLALVFLLEGLGIPLNAHAWSDEAVVEVLADEVVAPGIAYREIRVQDGETKNVLHALYADVQRSDVRIITAHAKDKVRYNETLSRQIQREIFKGEHVVGGINGDGFYIGGALYSLGPQVKDGAIVTGYFAPTWMFFGVEEDGRPFISRQVRFWGRMEVRPASEGQATAAREPFGLDVDGVNRDVDAYSNALLVLTNQYNELETVQTSQSDAVLVLVEGAGDRAQLGAALEGRVREVRSGSGTKSLTFTNGQLVLAARGEKATLLASLAPGDAVRLTFGVRDEAAGRERHLREGIAGYFTMLVEDGQVSSMVYETGGHTHPRRPRTGIGLTADGKVIALTVDGDAPSYGISDGMNLEEFAKAMQRLGAVVAVNLDGGGSTTMAARRFGSSEVTVVNRPGDGSERANANSILFVTLAERAPDVGRVVLDPKEVVLYTGSEQRFDVKVADAVGHPLRPDLFRVQWRTEGDVGRVDEAGVFHAGARPGEGEVVARIEGAEGRARVRVVDRVAELRIREQGPIAVENGARKTFHLEAFDDAGRPVVIGNAAAAWRVEGEIGSVDGEGVFTARTDGERRGRVVARVGEREAAVEVVVGRKRMVFEDFEHGDNSRWAVSGFVGGVGEISEEQAKGGSRSMKITYDYSRWTRVYNGTINLVPQGEWRHAEAYTTHIRPKKFALWVYGDGKAPWLRVRLKDGLGQIRTYDLASRIDWTGWKYVDVAIPEDVPLPITFDYIYMVETNKNAPNVRSTVYFDDLQFVYAEDDEECVKPPSVTSFSPSAGTLYTGEVTFEVRIAGACAPVDKESIVFRLDGRDLPFEVVEERGFAVAVRASAAGLAEGRHTVYLSARDTAGNAMNPAYEKVFAVDLSPDVDPPEISQLLPVDGSVVRTPTPRLSARVVQRKSGVDREGIAFILDGVRYAPTSYDEASGIAYLIPPEPLADGEHTLRVSARSRNGLEVPEDRVPEVRFTVQAVPQPRDPRHYTISLWSDTHATGFGPYFAHLINRDESELVIQNGDLVDLDTPAQWAIGDAHAAMIQKPQIFSPGNHEAMNTGSLTNYYRRFGPAIYTLRYGNALLISLNTAFGQSITASDPTQFDYLERVLQGEATADDVEQVILFTHNPTWDTFGTKHEMLYADAVHLEKILGEFKRAHPEKAVTAVFGHLHAAQTWEKDGVRYIINGDGALKRYVWPEWGGILAYTKLHISGNDFDFAFVPLVRRISVVDEALLRGEMKIPAGAERRLRLYGDFSLLTSNYILPLNVPNAVNPFESHVEVRWSSSDPEVAEVDASGTLRAKREGTAEITARVANTSTTFRVRVVDPASVRPLLLRIAPETVEVGGNPLAFQLTAIDAHENAFAVDSRWAEWRLEGDLGAIRDGVLFPERRWEDVRGRVVATFQGKEAAAEVTVKAKPRPARIEVQPSTLELLPGTSQPLHVSLYDEQGNRLPLGEYALFAESFDPQVATVEGGVVTAHRTGKTRVRVGVEGLEGVEAVLPVAVTPFAGMPEVPPVNPVPPVVPPTLPKVPQVNPVPPVVPPTLPKLPGSAAPPFSPLNPLNPALPSTSPQSGSFPSSSPGRNPESNWPFASHPFVWEGSRTSSAEGSPEPIGCIPRSFLRTP</sequence>
<dbReference type="Pfam" id="PF09992">
    <property type="entry name" value="NAGPA"/>
    <property type="match status" value="1"/>
</dbReference>
<dbReference type="Pfam" id="PF02368">
    <property type="entry name" value="Big_2"/>
    <property type="match status" value="1"/>
</dbReference>
<feature type="domain" description="BIG2" evidence="3">
    <location>
        <begin position="1275"/>
        <end position="1311"/>
    </location>
</feature>
<dbReference type="InterPro" id="IPR029052">
    <property type="entry name" value="Metallo-depent_PP-like"/>
</dbReference>
<comment type="caution">
    <text evidence="5">The sequence shown here is derived from an EMBL/GenBank/DDBJ whole genome shotgun (WGS) entry which is preliminary data.</text>
</comment>
<dbReference type="PANTHER" id="PTHR40446:SF2">
    <property type="entry name" value="N-ACETYLGLUCOSAMINE-1-PHOSPHODIESTER ALPHA-N-ACETYLGLUCOSAMINIDASE"/>
    <property type="match status" value="1"/>
</dbReference>
<dbReference type="Proteomes" id="UP000244016">
    <property type="component" value="Unassembled WGS sequence"/>
</dbReference>
<reference evidence="5 6" key="1">
    <citation type="submission" date="2017-08" db="EMBL/GenBank/DDBJ databases">
        <title>Burning lignite coal seam in the remote Altai Mountains harbors a hydrogen-driven thermophilic microbial community.</title>
        <authorList>
            <person name="Kadnikov V.V."/>
            <person name="Mardanov A.V."/>
            <person name="Ivasenko D."/>
            <person name="Beletsky A.V."/>
            <person name="Karnachuk O.V."/>
            <person name="Ravin N.V."/>
        </authorList>
    </citation>
    <scope>NUCLEOTIDE SEQUENCE [LARGE SCALE GENOMIC DNA]</scope>
    <source>
        <strain evidence="5">AL31</strain>
    </source>
</reference>
<protein>
    <submittedName>
        <fullName evidence="5">Uncharacterized protein</fullName>
    </submittedName>
</protein>
<dbReference type="GO" id="GO:0016787">
    <property type="term" value="F:hydrolase activity"/>
    <property type="evidence" value="ECO:0007669"/>
    <property type="project" value="InterPro"/>
</dbReference>
<name>A0A2T5G725_9BACL</name>
<dbReference type="Gene3D" id="2.60.40.1080">
    <property type="match status" value="2"/>
</dbReference>
<dbReference type="Gene3D" id="2.60.120.430">
    <property type="entry name" value="Galactose-binding lectin"/>
    <property type="match status" value="1"/>
</dbReference>
<dbReference type="Gene3D" id="3.60.21.10">
    <property type="match status" value="1"/>
</dbReference>
<dbReference type="SUPFAM" id="SSF49373">
    <property type="entry name" value="Invasin/intimin cell-adhesion fragments"/>
    <property type="match status" value="1"/>
</dbReference>
<evidence type="ECO:0000313" key="5">
    <source>
        <dbReference type="EMBL" id="PTQ51962.1"/>
    </source>
</evidence>
<feature type="domain" description="Phosphodiester glycosidase" evidence="4">
    <location>
        <begin position="235"/>
        <end position="419"/>
    </location>
</feature>
<dbReference type="InterPro" id="IPR018711">
    <property type="entry name" value="NAGPA"/>
</dbReference>
<feature type="region of interest" description="Disordered" evidence="1">
    <location>
        <begin position="1546"/>
        <end position="1619"/>
    </location>
</feature>